<protein>
    <recommendedName>
        <fullName evidence="1">DUF5916 domain-containing protein</fullName>
    </recommendedName>
</protein>
<dbReference type="AlphaFoldDB" id="A0A1I0M5Z6"/>
<reference evidence="3" key="1">
    <citation type="submission" date="2016-10" db="EMBL/GenBank/DDBJ databases">
        <authorList>
            <person name="Varghese N."/>
            <person name="Submissions S."/>
        </authorList>
    </citation>
    <scope>NUCLEOTIDE SEQUENCE [LARGE SCALE GENOMIC DNA]</scope>
    <source>
        <strain evidence="3">CGMCC 1.12402</strain>
    </source>
</reference>
<accession>A0A1I0M5Z6</accession>
<gene>
    <name evidence="2" type="ORF">SAMN05216290_0109</name>
</gene>
<dbReference type="CDD" id="cd09618">
    <property type="entry name" value="CBM9_like_2"/>
    <property type="match status" value="1"/>
</dbReference>
<dbReference type="Gene3D" id="2.60.40.1190">
    <property type="match status" value="1"/>
</dbReference>
<name>A0A1I0M5Z6_9BACT</name>
<evidence type="ECO:0000313" key="3">
    <source>
        <dbReference type="Proteomes" id="UP000199437"/>
    </source>
</evidence>
<dbReference type="Pfam" id="PF19313">
    <property type="entry name" value="DUF5916"/>
    <property type="match status" value="1"/>
</dbReference>
<feature type="domain" description="DUF5916" evidence="1">
    <location>
        <begin position="243"/>
        <end position="830"/>
    </location>
</feature>
<evidence type="ECO:0000259" key="1">
    <source>
        <dbReference type="Pfam" id="PF19313"/>
    </source>
</evidence>
<sequence>MNNKTGEGLKARITIIFLLLAIGFTQTALAQYEQKSFDAVRTDESIKIDGVIDEDIWCTVPVQTNFTQLRPNPGEAGAKRTEVRMVYDDDAIYISAVLYDKKEDIFNLLTNRDNIGNSDYFGVIIDPFKAGLNGVGLFVTVAGVQYDTRYSNGGNERIWRNDESWNAAWLSETKIYEDRWVVEYKIPYAVLRFDGKEVQDWGINFFRRSTSDNQDLHWNAIDPELDGFLNQAGVVKNLTNIETPTRLFFYPYVSTVVTRSTEQGFVKPQFNAGMDLKYGINDAFTLDMTLIPDFSGVRSDNQVLNLSPFEVRFNENRQFFTEGVELFSKAGLFYSRRIGGTFGHRPEDPTDREEVIITPQAAQLLNASKVTGRTSKGLGIGLFNAITDGTVITVQDTLTGELRDLEADPMTNFNVIVLDQNLKNNSSISLTNTNVSRWKKGDDANVSGLNLSLRDKSLTWRFRGAYSYSHIRYYSDDDRNVKDGFSYDLDFAKTRGNFQFNVRRNVDSRDYDINDLGFLRRANSIEHGANVSYNSFQPKGIFNNWNVRTGAEYSELFDPKTYTNFRVNLNADGQFRNFWSVGGFIRVDPRTNYDYFEPRTDGYYFKRDPSHSYGTNYSTDGRKNFRTNGRISFWERPSWEQTEFGFNHSERLRVGARFEISHRVNFTDKNNERGYVTKLYDDQDNLEDIIFGKRRVKNLENTLDSRYIFTNRMGLTFRMRHYWSRVDYKDYLKLQEDGELTDSDYTGMDGGESLHDRNYNAFNIDMEYNWQLAPGSEFKIIWKRQIYTDGNMPEVTFVDNFEDTWNAPNVDTFTFRLVYFVDYLNIKKIFQSS</sequence>
<dbReference type="EMBL" id="FOIR01000001">
    <property type="protein sequence ID" value="SEV83895.1"/>
    <property type="molecule type" value="Genomic_DNA"/>
</dbReference>
<keyword evidence="3" id="KW-1185">Reference proteome</keyword>
<dbReference type="STRING" id="1267423.SAMN05216290_0109"/>
<dbReference type="SUPFAM" id="SSF49344">
    <property type="entry name" value="CBD9-like"/>
    <property type="match status" value="1"/>
</dbReference>
<organism evidence="2 3">
    <name type="scientific">Roseivirga pacifica</name>
    <dbReference type="NCBI Taxonomy" id="1267423"/>
    <lineage>
        <taxon>Bacteria</taxon>
        <taxon>Pseudomonadati</taxon>
        <taxon>Bacteroidota</taxon>
        <taxon>Cytophagia</taxon>
        <taxon>Cytophagales</taxon>
        <taxon>Roseivirgaceae</taxon>
        <taxon>Roseivirga</taxon>
    </lineage>
</organism>
<dbReference type="Proteomes" id="UP000199437">
    <property type="component" value="Unassembled WGS sequence"/>
</dbReference>
<dbReference type="InterPro" id="IPR045670">
    <property type="entry name" value="DUF5916"/>
</dbReference>
<proteinExistence type="predicted"/>
<evidence type="ECO:0000313" key="2">
    <source>
        <dbReference type="EMBL" id="SEV83895.1"/>
    </source>
</evidence>